<dbReference type="OrthoDB" id="9760034at2"/>
<dbReference type="InterPro" id="IPR011545">
    <property type="entry name" value="DEAD/DEAH_box_helicase_dom"/>
</dbReference>
<dbReference type="EMBL" id="VCKW01000120">
    <property type="protein sequence ID" value="TMQ95287.1"/>
    <property type="molecule type" value="Genomic_DNA"/>
</dbReference>
<dbReference type="GO" id="GO:0003677">
    <property type="term" value="F:DNA binding"/>
    <property type="evidence" value="ECO:0007669"/>
    <property type="project" value="UniProtKB-KW"/>
</dbReference>
<dbReference type="GO" id="GO:0043138">
    <property type="term" value="F:3'-5' DNA helicase activity"/>
    <property type="evidence" value="ECO:0007669"/>
    <property type="project" value="UniProtKB-EC"/>
</dbReference>
<dbReference type="NCBIfam" id="NF041063">
    <property type="entry name" value="DpdF"/>
    <property type="match status" value="1"/>
</dbReference>
<gene>
    <name evidence="10" type="ORF">ETD83_22635</name>
</gene>
<dbReference type="PROSITE" id="PS51194">
    <property type="entry name" value="HELICASE_CTER"/>
    <property type="match status" value="1"/>
</dbReference>
<dbReference type="Proteomes" id="UP000309174">
    <property type="component" value="Unassembled WGS sequence"/>
</dbReference>
<dbReference type="InterPro" id="IPR014001">
    <property type="entry name" value="Helicase_ATP-bd"/>
</dbReference>
<dbReference type="InterPro" id="IPR001650">
    <property type="entry name" value="Helicase_C-like"/>
</dbReference>
<dbReference type="PROSITE" id="PS51192">
    <property type="entry name" value="HELICASE_ATP_BIND_1"/>
    <property type="match status" value="1"/>
</dbReference>
<evidence type="ECO:0000259" key="9">
    <source>
        <dbReference type="PROSITE" id="PS51194"/>
    </source>
</evidence>
<dbReference type="PANTHER" id="PTHR13710:SF105">
    <property type="entry name" value="ATP-DEPENDENT DNA HELICASE Q1"/>
    <property type="match status" value="1"/>
</dbReference>
<dbReference type="GO" id="GO:0009378">
    <property type="term" value="F:four-way junction helicase activity"/>
    <property type="evidence" value="ECO:0007669"/>
    <property type="project" value="TreeGrafter"/>
</dbReference>
<evidence type="ECO:0000256" key="7">
    <source>
        <dbReference type="ARBA" id="ARBA00034808"/>
    </source>
</evidence>
<dbReference type="GO" id="GO:0005694">
    <property type="term" value="C:chromosome"/>
    <property type="evidence" value="ECO:0007669"/>
    <property type="project" value="TreeGrafter"/>
</dbReference>
<keyword evidence="5" id="KW-0413">Isomerase</keyword>
<sequence>MADSMTPTPLQDPDEQIRQWLSTAGRPVPADSGDDLYLRLPQAHADLHGSDLDVAVLVRQLLRRWSLRDDRPNAVATAPDLSTRLRRVAQTAQLREQQDNVWAALPWNPAWLEPGGVPDNAALAGTQQGERFPHLNLEADPFFTRCTGYPRYRTPGQRSACRAVVSAPPGSTIIAMLPTGSGKTEVALCLADQHQYQVTLIIVPTVALAYDFERRFRDHWVRSHPNARHGELYFAWTASTPDDVRDSIRARVSEGRQPLLVTSPESMTRALRQLLQDAAGAGRIGGMVVDEAHLVTQWGRGFRPEFRTLADLRRDLLVQATQGGHPGPVTLLLSATLGAFELRDLHRLFAEPGPCSLVAANALRAEPDLWTAHSQDAPQRQQRVLEVLAHLPRPAILYVTSPAAAQEWMSTLRQAGYGRLAQVTGRTSAEDRARVLQDLRSSPQHPASVDLVVATSAFGLGIDYPHIRTVVHACLPETIDRWYQELGRGGRDGAVSAAFLLTAPPDIKEAKRLVTKVLTAPTARDRWIDLWSHRRQLGERSFIDLQDSRGAPARGSYNHIWNAQLVQGLVELKALQRLQIDVEDLQDLAGLVADPSEHHHDLRDWVGVSLQRGDLMALEFWETHWTPWQKHESTQARRAFEAASAMASPDAHACQAIAQAYEPDQEVHRLFGPTADYVIPSYPCGRCPGCRKQGITAPAELPTHPLQRWAVTGPGADLGDLARMAPRQDGLILLKTDDVAAVAPRLAHALVARGVRHLAGPIGASLPQQEWLFVDLSPISPADLTPCSSFVVYPPASRVPATWLRHKSRLLSRNGESSVFDVLLLPEDGTIGGRQVNRDRALDAMTALQILGG</sequence>
<dbReference type="GO" id="GO:0005737">
    <property type="term" value="C:cytoplasm"/>
    <property type="evidence" value="ECO:0007669"/>
    <property type="project" value="TreeGrafter"/>
</dbReference>
<comment type="caution">
    <text evidence="10">The sequence shown here is derived from an EMBL/GenBank/DDBJ whole genome shotgun (WGS) entry which is preliminary data.</text>
</comment>
<evidence type="ECO:0000256" key="4">
    <source>
        <dbReference type="ARBA" id="ARBA00023125"/>
    </source>
</evidence>
<evidence type="ECO:0000256" key="5">
    <source>
        <dbReference type="ARBA" id="ARBA00023235"/>
    </source>
</evidence>
<evidence type="ECO:0000259" key="8">
    <source>
        <dbReference type="PROSITE" id="PS51192"/>
    </source>
</evidence>
<reference evidence="10 11" key="1">
    <citation type="submission" date="2019-05" db="EMBL/GenBank/DDBJ databases">
        <title>Draft genome sequence of Actinomadura sp. 14C53.</title>
        <authorList>
            <person name="Saricaoglu S."/>
            <person name="Isik K."/>
        </authorList>
    </citation>
    <scope>NUCLEOTIDE SEQUENCE [LARGE SCALE GENOMIC DNA]</scope>
    <source>
        <strain evidence="10 11">14C53</strain>
    </source>
</reference>
<keyword evidence="3" id="KW-0067">ATP-binding</keyword>
<dbReference type="Gene3D" id="3.40.50.300">
    <property type="entry name" value="P-loop containing nucleotide triphosphate hydrolases"/>
    <property type="match status" value="2"/>
</dbReference>
<comment type="catalytic activity">
    <reaction evidence="6">
        <text>Couples ATP hydrolysis with the unwinding of duplex DNA by translocating in the 3'-5' direction.</text>
        <dbReference type="EC" id="5.6.2.4"/>
    </reaction>
</comment>
<keyword evidence="10" id="KW-0378">Hydrolase</keyword>
<keyword evidence="4" id="KW-0238">DNA-binding</keyword>
<dbReference type="InterPro" id="IPR027417">
    <property type="entry name" value="P-loop_NTPase"/>
</dbReference>
<keyword evidence="10" id="KW-0347">Helicase</keyword>
<evidence type="ECO:0000256" key="2">
    <source>
        <dbReference type="ARBA" id="ARBA00022741"/>
    </source>
</evidence>
<evidence type="ECO:0000313" key="11">
    <source>
        <dbReference type="Proteomes" id="UP000309174"/>
    </source>
</evidence>
<dbReference type="RefSeq" id="WP_138647153.1">
    <property type="nucleotide sequence ID" value="NZ_VCKW01000120.1"/>
</dbReference>
<feature type="domain" description="Helicase C-terminal" evidence="9">
    <location>
        <begin position="379"/>
        <end position="538"/>
    </location>
</feature>
<dbReference type="GO" id="GO:0000724">
    <property type="term" value="P:double-strand break repair via homologous recombination"/>
    <property type="evidence" value="ECO:0007669"/>
    <property type="project" value="TreeGrafter"/>
</dbReference>
<organism evidence="10 11">
    <name type="scientific">Actinomadura soli</name>
    <dbReference type="NCBI Taxonomy" id="2508997"/>
    <lineage>
        <taxon>Bacteria</taxon>
        <taxon>Bacillati</taxon>
        <taxon>Actinomycetota</taxon>
        <taxon>Actinomycetes</taxon>
        <taxon>Streptosporangiales</taxon>
        <taxon>Thermomonosporaceae</taxon>
        <taxon>Actinomadura</taxon>
    </lineage>
</organism>
<evidence type="ECO:0000256" key="3">
    <source>
        <dbReference type="ARBA" id="ARBA00022840"/>
    </source>
</evidence>
<dbReference type="GO" id="GO:0005524">
    <property type="term" value="F:ATP binding"/>
    <property type="evidence" value="ECO:0007669"/>
    <property type="project" value="UniProtKB-KW"/>
</dbReference>
<feature type="domain" description="Helicase ATP-binding" evidence="8">
    <location>
        <begin position="164"/>
        <end position="355"/>
    </location>
</feature>
<protein>
    <recommendedName>
        <fullName evidence="7">DNA 3'-5' helicase</fullName>
        <ecNumber evidence="7">5.6.2.4</ecNumber>
    </recommendedName>
</protein>
<dbReference type="AlphaFoldDB" id="A0A5C4J8Q4"/>
<comment type="similarity">
    <text evidence="1">Belongs to the helicase family. RecQ subfamily.</text>
</comment>
<keyword evidence="2" id="KW-0547">Nucleotide-binding</keyword>
<evidence type="ECO:0000256" key="1">
    <source>
        <dbReference type="ARBA" id="ARBA00005446"/>
    </source>
</evidence>
<evidence type="ECO:0000313" key="10">
    <source>
        <dbReference type="EMBL" id="TMQ95287.1"/>
    </source>
</evidence>
<dbReference type="SUPFAM" id="SSF52540">
    <property type="entry name" value="P-loop containing nucleoside triphosphate hydrolases"/>
    <property type="match status" value="1"/>
</dbReference>
<keyword evidence="11" id="KW-1185">Reference proteome</keyword>
<dbReference type="Pfam" id="PF00271">
    <property type="entry name" value="Helicase_C"/>
    <property type="match status" value="1"/>
</dbReference>
<dbReference type="PANTHER" id="PTHR13710">
    <property type="entry name" value="DNA HELICASE RECQ FAMILY MEMBER"/>
    <property type="match status" value="1"/>
</dbReference>
<name>A0A5C4J8Q4_9ACTN</name>
<accession>A0A5C4J8Q4</accession>
<dbReference type="EC" id="5.6.2.4" evidence="7"/>
<proteinExistence type="inferred from homology"/>
<dbReference type="Pfam" id="PF00270">
    <property type="entry name" value="DEAD"/>
    <property type="match status" value="1"/>
</dbReference>
<evidence type="ECO:0000256" key="6">
    <source>
        <dbReference type="ARBA" id="ARBA00034617"/>
    </source>
</evidence>
<dbReference type="SMART" id="SM00487">
    <property type="entry name" value="DEXDc"/>
    <property type="match status" value="1"/>
</dbReference>
<dbReference type="SMART" id="SM00490">
    <property type="entry name" value="HELICc"/>
    <property type="match status" value="1"/>
</dbReference>